<evidence type="ECO:0000313" key="3">
    <source>
        <dbReference type="Proteomes" id="UP000051586"/>
    </source>
</evidence>
<keyword evidence="1" id="KW-1133">Transmembrane helix</keyword>
<keyword evidence="1" id="KW-0472">Membrane</keyword>
<accession>A0A0R2CM78</accession>
<feature type="transmembrane region" description="Helical" evidence="1">
    <location>
        <begin position="178"/>
        <end position="197"/>
    </location>
</feature>
<keyword evidence="1" id="KW-0812">Transmembrane</keyword>
<dbReference type="PIRSF" id="PIRSF033111">
    <property type="entry name" value="UCP033111"/>
    <property type="match status" value="1"/>
</dbReference>
<dbReference type="STRING" id="1423745.GCA_001311215_01647"/>
<gene>
    <name evidence="2" type="ORF">FC87_GL000512</name>
</gene>
<reference evidence="2 3" key="1">
    <citation type="journal article" date="2015" name="Genome Announc.">
        <title>Expanding the biotechnology potential of lactobacilli through comparative genomics of 213 strains and associated genera.</title>
        <authorList>
            <person name="Sun Z."/>
            <person name="Harris H.M."/>
            <person name="McCann A."/>
            <person name="Guo C."/>
            <person name="Argimon S."/>
            <person name="Zhang W."/>
            <person name="Yang X."/>
            <person name="Jeffery I.B."/>
            <person name="Cooney J.C."/>
            <person name="Kagawa T.F."/>
            <person name="Liu W."/>
            <person name="Song Y."/>
            <person name="Salvetti E."/>
            <person name="Wrobel A."/>
            <person name="Rasinkangas P."/>
            <person name="Parkhill J."/>
            <person name="Rea M.C."/>
            <person name="O'Sullivan O."/>
            <person name="Ritari J."/>
            <person name="Douillard F.P."/>
            <person name="Paul Ross R."/>
            <person name="Yang R."/>
            <person name="Briner A.E."/>
            <person name="Felis G.E."/>
            <person name="de Vos W.M."/>
            <person name="Barrangou R."/>
            <person name="Klaenhammer T.R."/>
            <person name="Caufield P.W."/>
            <person name="Cui Y."/>
            <person name="Zhang H."/>
            <person name="O'Toole P.W."/>
        </authorList>
    </citation>
    <scope>NUCLEOTIDE SEQUENCE [LARGE SCALE GENOMIC DNA]</scope>
    <source>
        <strain evidence="2 3">DSM 22689</strain>
    </source>
</reference>
<dbReference type="Proteomes" id="UP000051586">
    <property type="component" value="Unassembled WGS sequence"/>
</dbReference>
<dbReference type="AlphaFoldDB" id="A0A0R2CM78"/>
<comment type="caution">
    <text evidence="2">The sequence shown here is derived from an EMBL/GenBank/DDBJ whole genome shotgun (WGS) entry which is preliminary data.</text>
</comment>
<evidence type="ECO:0000313" key="2">
    <source>
        <dbReference type="EMBL" id="KRM92378.1"/>
    </source>
</evidence>
<dbReference type="InterPro" id="IPR009214">
    <property type="entry name" value="DUF1129"/>
</dbReference>
<organism evidence="2 3">
    <name type="scientific">Fructilactobacillus florum DSM 22689 = JCM 16035</name>
    <dbReference type="NCBI Taxonomy" id="1423745"/>
    <lineage>
        <taxon>Bacteria</taxon>
        <taxon>Bacillati</taxon>
        <taxon>Bacillota</taxon>
        <taxon>Bacilli</taxon>
        <taxon>Lactobacillales</taxon>
        <taxon>Lactobacillaceae</taxon>
        <taxon>Fructilactobacillus</taxon>
    </lineage>
</organism>
<protein>
    <recommendedName>
        <fullName evidence="4">DUF1129 domain-containing protein</fullName>
    </recommendedName>
</protein>
<evidence type="ECO:0000256" key="1">
    <source>
        <dbReference type="SAM" id="Phobius"/>
    </source>
</evidence>
<sequence length="244" mass="27170">MSEADNRKRNEHVQQQRPSVRKLIYSEFEQQGLTKRNLEYMVKLKEELARTKLPTAKQDDTIQQTLAEIKTAQKTGQTAKGLYGSVANKVENTVHPPQQPQGPLTRKNYLIDAIYNGLWFLILFNFLYAAMYYLTPAAAKQDGAAGITCIILSSVVAGAGMPIVTQLFAPGVKHRQNALLRSLLMVAMFAVWMVVFYGSNLLPRVVNPVVPPIINLIIGLVGTGLMLFMRARYTITSGLFAGRK</sequence>
<name>A0A0R2CM78_9LACO</name>
<dbReference type="PATRIC" id="fig|1423745.4.peg.537"/>
<feature type="transmembrane region" description="Helical" evidence="1">
    <location>
        <begin position="145"/>
        <end position="169"/>
    </location>
</feature>
<proteinExistence type="predicted"/>
<evidence type="ECO:0008006" key="4">
    <source>
        <dbReference type="Google" id="ProtNLM"/>
    </source>
</evidence>
<dbReference type="EMBL" id="AYZI01000002">
    <property type="protein sequence ID" value="KRM92378.1"/>
    <property type="molecule type" value="Genomic_DNA"/>
</dbReference>
<dbReference type="RefSeq" id="WP_009167017.1">
    <property type="nucleotide sequence ID" value="NZ_AYZI01000002.1"/>
</dbReference>
<dbReference type="Pfam" id="PF06570">
    <property type="entry name" value="DUF1129"/>
    <property type="match status" value="1"/>
</dbReference>
<feature type="transmembrane region" description="Helical" evidence="1">
    <location>
        <begin position="113"/>
        <end position="133"/>
    </location>
</feature>
<feature type="transmembrane region" description="Helical" evidence="1">
    <location>
        <begin position="209"/>
        <end position="229"/>
    </location>
</feature>